<dbReference type="PANTHER" id="PTHR45856:SF25">
    <property type="entry name" value="FUNGAL LIPASE-LIKE DOMAIN-CONTAINING PROTEIN"/>
    <property type="match status" value="1"/>
</dbReference>
<feature type="domain" description="Fungal lipase-type" evidence="6">
    <location>
        <begin position="97"/>
        <end position="238"/>
    </location>
</feature>
<reference evidence="7" key="1">
    <citation type="submission" date="2021-01" db="EMBL/GenBank/DDBJ databases">
        <authorList>
            <person name="Kaushik A."/>
        </authorList>
    </citation>
    <scope>NUCLEOTIDE SEQUENCE</scope>
    <source>
        <strain evidence="7">AG1-1C</strain>
    </source>
</reference>
<dbReference type="InterPro" id="IPR002921">
    <property type="entry name" value="Fungal_lipase-type"/>
</dbReference>
<sequence length="251" mass="26851">MLSHLFSAILIGSTTVTASPALVSRAGVTPLSEEQVATFKPYALLARAAFCPRNRLETWSCGTACNDLPGMESVTAEESLTDAGWFVGYYPQFETIVVSNQGTEPNEIISSLTDADFFLAPLEPSLFPGVPNQVQVHDGFQRSQAGSAQAKLDVVNALIAKYGSSSVTLTGLGRGGAISLIDALYFSFQLPTSIKLKVVTHGMPRVGNLKFAEYIDTHLSDVSRVTNKHDPLPTLPGRFLGYSHTSGSLLP</sequence>
<dbReference type="AlphaFoldDB" id="A0A8H3BVH6"/>
<dbReference type="EMBL" id="CAJMWS010000812">
    <property type="protein sequence ID" value="CAE6464723.1"/>
    <property type="molecule type" value="Genomic_DNA"/>
</dbReference>
<comment type="similarity">
    <text evidence="2">Belongs to the AB hydrolase superfamily. Lipase family. Class 3 subfamily.</text>
</comment>
<dbReference type="InterPro" id="IPR029058">
    <property type="entry name" value="AB_hydrolase_fold"/>
</dbReference>
<feature type="chain" id="PRO_5034253036" description="Fungal lipase-type domain-containing protein" evidence="5">
    <location>
        <begin position="19"/>
        <end position="251"/>
    </location>
</feature>
<name>A0A8H3BVH6_9AGAM</name>
<dbReference type="Gene3D" id="3.40.50.1820">
    <property type="entry name" value="alpha/beta hydrolase"/>
    <property type="match status" value="1"/>
</dbReference>
<evidence type="ECO:0000256" key="2">
    <source>
        <dbReference type="ARBA" id="ARBA00043996"/>
    </source>
</evidence>
<dbReference type="Proteomes" id="UP000663846">
    <property type="component" value="Unassembled WGS sequence"/>
</dbReference>
<accession>A0A8H3BVH6</accession>
<evidence type="ECO:0000313" key="8">
    <source>
        <dbReference type="Proteomes" id="UP000663846"/>
    </source>
</evidence>
<comment type="catalytic activity">
    <reaction evidence="4">
        <text>a monoacylglycerol + H2O = glycerol + a fatty acid + H(+)</text>
        <dbReference type="Rhea" id="RHEA:15245"/>
        <dbReference type="ChEBI" id="CHEBI:15377"/>
        <dbReference type="ChEBI" id="CHEBI:15378"/>
        <dbReference type="ChEBI" id="CHEBI:17408"/>
        <dbReference type="ChEBI" id="CHEBI:17754"/>
        <dbReference type="ChEBI" id="CHEBI:28868"/>
    </reaction>
</comment>
<evidence type="ECO:0000256" key="5">
    <source>
        <dbReference type="SAM" id="SignalP"/>
    </source>
</evidence>
<evidence type="ECO:0000256" key="4">
    <source>
        <dbReference type="ARBA" id="ARBA00048461"/>
    </source>
</evidence>
<dbReference type="InterPro" id="IPR051218">
    <property type="entry name" value="Sec_MonoDiacylglyc_Lipase"/>
</dbReference>
<evidence type="ECO:0000259" key="6">
    <source>
        <dbReference type="Pfam" id="PF01764"/>
    </source>
</evidence>
<feature type="signal peptide" evidence="5">
    <location>
        <begin position="1"/>
        <end position="18"/>
    </location>
</feature>
<evidence type="ECO:0000256" key="3">
    <source>
        <dbReference type="ARBA" id="ARBA00047591"/>
    </source>
</evidence>
<evidence type="ECO:0000313" key="7">
    <source>
        <dbReference type="EMBL" id="CAE6464723.1"/>
    </source>
</evidence>
<keyword evidence="1" id="KW-1015">Disulfide bond</keyword>
<keyword evidence="5" id="KW-0732">Signal</keyword>
<dbReference type="GO" id="GO:0006629">
    <property type="term" value="P:lipid metabolic process"/>
    <property type="evidence" value="ECO:0007669"/>
    <property type="project" value="InterPro"/>
</dbReference>
<dbReference type="Pfam" id="PF01764">
    <property type="entry name" value="Lipase_3"/>
    <property type="match status" value="1"/>
</dbReference>
<dbReference type="SUPFAM" id="SSF53474">
    <property type="entry name" value="alpha/beta-Hydrolases"/>
    <property type="match status" value="1"/>
</dbReference>
<dbReference type="CDD" id="cd00519">
    <property type="entry name" value="Lipase_3"/>
    <property type="match status" value="1"/>
</dbReference>
<comment type="catalytic activity">
    <reaction evidence="3">
        <text>a diacylglycerol + H2O = a monoacylglycerol + a fatty acid + H(+)</text>
        <dbReference type="Rhea" id="RHEA:32731"/>
        <dbReference type="ChEBI" id="CHEBI:15377"/>
        <dbReference type="ChEBI" id="CHEBI:15378"/>
        <dbReference type="ChEBI" id="CHEBI:17408"/>
        <dbReference type="ChEBI" id="CHEBI:18035"/>
        <dbReference type="ChEBI" id="CHEBI:28868"/>
    </reaction>
</comment>
<proteinExistence type="inferred from homology"/>
<gene>
    <name evidence="7" type="ORF">RDB_LOCUS164744</name>
</gene>
<organism evidence="7 8">
    <name type="scientific">Rhizoctonia solani</name>
    <dbReference type="NCBI Taxonomy" id="456999"/>
    <lineage>
        <taxon>Eukaryota</taxon>
        <taxon>Fungi</taxon>
        <taxon>Dikarya</taxon>
        <taxon>Basidiomycota</taxon>
        <taxon>Agaricomycotina</taxon>
        <taxon>Agaricomycetes</taxon>
        <taxon>Cantharellales</taxon>
        <taxon>Ceratobasidiaceae</taxon>
        <taxon>Rhizoctonia</taxon>
    </lineage>
</organism>
<protein>
    <recommendedName>
        <fullName evidence="6">Fungal lipase-type domain-containing protein</fullName>
    </recommendedName>
</protein>
<comment type="caution">
    <text evidence="7">The sequence shown here is derived from an EMBL/GenBank/DDBJ whole genome shotgun (WGS) entry which is preliminary data.</text>
</comment>
<dbReference type="PANTHER" id="PTHR45856">
    <property type="entry name" value="ALPHA/BETA-HYDROLASES SUPERFAMILY PROTEIN"/>
    <property type="match status" value="1"/>
</dbReference>
<evidence type="ECO:0000256" key="1">
    <source>
        <dbReference type="ARBA" id="ARBA00023157"/>
    </source>
</evidence>